<organism evidence="2 3">
    <name type="scientific">Tanacetum coccineum</name>
    <dbReference type="NCBI Taxonomy" id="301880"/>
    <lineage>
        <taxon>Eukaryota</taxon>
        <taxon>Viridiplantae</taxon>
        <taxon>Streptophyta</taxon>
        <taxon>Embryophyta</taxon>
        <taxon>Tracheophyta</taxon>
        <taxon>Spermatophyta</taxon>
        <taxon>Magnoliopsida</taxon>
        <taxon>eudicotyledons</taxon>
        <taxon>Gunneridae</taxon>
        <taxon>Pentapetalae</taxon>
        <taxon>asterids</taxon>
        <taxon>campanulids</taxon>
        <taxon>Asterales</taxon>
        <taxon>Asteraceae</taxon>
        <taxon>Asteroideae</taxon>
        <taxon>Anthemideae</taxon>
        <taxon>Anthemidinae</taxon>
        <taxon>Tanacetum</taxon>
    </lineage>
</organism>
<feature type="region of interest" description="Disordered" evidence="1">
    <location>
        <begin position="173"/>
        <end position="192"/>
    </location>
</feature>
<gene>
    <name evidence="2" type="ORF">Tco_0772164</name>
</gene>
<feature type="region of interest" description="Disordered" evidence="1">
    <location>
        <begin position="523"/>
        <end position="593"/>
    </location>
</feature>
<evidence type="ECO:0000313" key="2">
    <source>
        <dbReference type="EMBL" id="GJS89528.1"/>
    </source>
</evidence>
<evidence type="ECO:0000256" key="1">
    <source>
        <dbReference type="SAM" id="MobiDB-lite"/>
    </source>
</evidence>
<evidence type="ECO:0000313" key="3">
    <source>
        <dbReference type="Proteomes" id="UP001151760"/>
    </source>
</evidence>
<proteinExistence type="predicted"/>
<dbReference type="EMBL" id="BQNB010011357">
    <property type="protein sequence ID" value="GJS89528.1"/>
    <property type="molecule type" value="Genomic_DNA"/>
</dbReference>
<protein>
    <submittedName>
        <fullName evidence="2">Uncharacterized protein</fullName>
    </submittedName>
</protein>
<feature type="compositionally biased region" description="Polar residues" evidence="1">
    <location>
        <begin position="534"/>
        <end position="550"/>
    </location>
</feature>
<feature type="region of interest" description="Disordered" evidence="1">
    <location>
        <begin position="215"/>
        <end position="243"/>
    </location>
</feature>
<keyword evidence="3" id="KW-1185">Reference proteome</keyword>
<sequence>MHNNIMTAGLRDRPPMLAKGRYAQWQSHFMRYIDTRPNTQPATDDSPAVEEQTVLETLSNISPENKAHYDAEKEAIHLILTGIGDEIYSIIDACKIAHEMWIAIESQCSVFFNTSPEWSRFMTVVKQTVDLDQESYHKLFDILKQYQKEVDEIHAEKIAMNANPLALIAKPITPPSESASEEYSDPEQAKRDKDMQKNFALITKYFRKIYKSTNNNLKTSSNTRNKNVNTSPRYKNDNQAGQFENQRTVTVVGARETVGTQIQEVHTTDSGPSFNAEPLEEVDSNVIPDSSDMCNNENQSDQNAEECDDERVSALEECKSSLENSNRTQDTCIIALQNKEIELEKYKNYHNRTLEHDTLEHQLKETLGLLAQKEHDVKEGLKIKACEISVVKEKHDELVKQCLLTKSRYEDAHTKLQCLYHHKIKECECLAEKLSKQTKTVSKEVYNELSRSFAKLEKHTISLELALQQCQEQMKNDTVCKQNASTVFLKEREQYFKIQDLKAQLQDKNIEITIINQPVVRQPSGYKSERSQFPKHQSASKVDVSHSLTKPVTPHSWPQVRKSSFTKPYDVNAPSPSRNRPKHVSFQSPRESVGSNDMIHNYYLDEAKNKAQLHKYKALNTKPSVHQSARLPNTRTLINNLGIGHHP</sequence>
<dbReference type="Proteomes" id="UP001151760">
    <property type="component" value="Unassembled WGS sequence"/>
</dbReference>
<reference evidence="2" key="1">
    <citation type="journal article" date="2022" name="Int. J. Mol. Sci.">
        <title>Draft Genome of Tanacetum Coccineum: Genomic Comparison of Closely Related Tanacetum-Family Plants.</title>
        <authorList>
            <person name="Yamashiro T."/>
            <person name="Shiraishi A."/>
            <person name="Nakayama K."/>
            <person name="Satake H."/>
        </authorList>
    </citation>
    <scope>NUCLEOTIDE SEQUENCE</scope>
</reference>
<reference evidence="2" key="2">
    <citation type="submission" date="2022-01" db="EMBL/GenBank/DDBJ databases">
        <authorList>
            <person name="Yamashiro T."/>
            <person name="Shiraishi A."/>
            <person name="Satake H."/>
            <person name="Nakayama K."/>
        </authorList>
    </citation>
    <scope>NUCLEOTIDE SEQUENCE</scope>
</reference>
<accession>A0ABQ4ZL42</accession>
<feature type="compositionally biased region" description="Low complexity" evidence="1">
    <location>
        <begin position="215"/>
        <end position="227"/>
    </location>
</feature>
<name>A0ABQ4ZL42_9ASTR</name>
<feature type="compositionally biased region" description="Polar residues" evidence="1">
    <location>
        <begin position="228"/>
        <end position="243"/>
    </location>
</feature>
<comment type="caution">
    <text evidence="2">The sequence shown here is derived from an EMBL/GenBank/DDBJ whole genome shotgun (WGS) entry which is preliminary data.</text>
</comment>